<protein>
    <submittedName>
        <fullName evidence="2">CelD/BcsL family acetyltransferase involved in cellulose biosynthesis</fullName>
    </submittedName>
</protein>
<dbReference type="Proteomes" id="UP000321304">
    <property type="component" value="Unassembled WGS sequence"/>
</dbReference>
<evidence type="ECO:0000259" key="1">
    <source>
        <dbReference type="Pfam" id="PF13480"/>
    </source>
</evidence>
<organism evidence="2 3">
    <name type="scientific">Bradyrhizobium macuxiense</name>
    <dbReference type="NCBI Taxonomy" id="1755647"/>
    <lineage>
        <taxon>Bacteria</taxon>
        <taxon>Pseudomonadati</taxon>
        <taxon>Pseudomonadota</taxon>
        <taxon>Alphaproteobacteria</taxon>
        <taxon>Hyphomicrobiales</taxon>
        <taxon>Nitrobacteraceae</taxon>
        <taxon>Bradyrhizobium</taxon>
    </lineage>
</organism>
<dbReference type="AlphaFoldDB" id="A0A560LNR4"/>
<feature type="domain" description="BioF2-like acetyltransferase" evidence="1">
    <location>
        <begin position="205"/>
        <end position="336"/>
    </location>
</feature>
<gene>
    <name evidence="2" type="ORF">FBZ93_107397</name>
</gene>
<dbReference type="EMBL" id="VITY01000007">
    <property type="protein sequence ID" value="TWB97151.1"/>
    <property type="molecule type" value="Genomic_DNA"/>
</dbReference>
<evidence type="ECO:0000313" key="3">
    <source>
        <dbReference type="Proteomes" id="UP000321304"/>
    </source>
</evidence>
<dbReference type="Gene3D" id="3.40.630.30">
    <property type="match status" value="1"/>
</dbReference>
<sequence>MNARPISLAERGNRDVADIADQAMIRRASRKDATDDRALPPLSAAPVGAWRALAERAIEPNGYYQADWELAVDASARGRTGASLLSATGDAGQLIGLLPVIPMRRIYRMPLPALVGAEPYGTLCTPLLDRDAAEQAAGKMLQQARDAGAHALILRTMSLDGPAMAAMRTVLARDGLQPRLLSTYQRAQLDATRDAEELLRDALGSKKLKELRRQRHRLSDHGAVRFDVARTPRAVAAALETFLALEAGGWKGQRGTALSQHAGDAAFIRRATAAMAEAGRCEIVMLHAGGTPVAGGIVVRHQDRAFFFKIGIDERFAKHSPGTQLTLELTRHLCADPTINSADSTAAPGHPMIDPIWRGRFAIGDVLLPLRRRDPLVGAIHAALTLNNAAYEAARSAARFIRSRRGKPG</sequence>
<keyword evidence="3" id="KW-1185">Reference proteome</keyword>
<proteinExistence type="predicted"/>
<evidence type="ECO:0000313" key="2">
    <source>
        <dbReference type="EMBL" id="TWB97151.1"/>
    </source>
</evidence>
<dbReference type="STRING" id="1755647.AS156_01725"/>
<dbReference type="SUPFAM" id="SSF55729">
    <property type="entry name" value="Acyl-CoA N-acyltransferases (Nat)"/>
    <property type="match status" value="1"/>
</dbReference>
<dbReference type="GO" id="GO:0016740">
    <property type="term" value="F:transferase activity"/>
    <property type="evidence" value="ECO:0007669"/>
    <property type="project" value="UniProtKB-KW"/>
</dbReference>
<dbReference type="InterPro" id="IPR038740">
    <property type="entry name" value="BioF2-like_GNAT_dom"/>
</dbReference>
<accession>A0A560LNR4</accession>
<name>A0A560LNR4_9BRAD</name>
<comment type="caution">
    <text evidence="2">The sequence shown here is derived from an EMBL/GenBank/DDBJ whole genome shotgun (WGS) entry which is preliminary data.</text>
</comment>
<dbReference type="Pfam" id="PF13480">
    <property type="entry name" value="Acetyltransf_6"/>
    <property type="match status" value="1"/>
</dbReference>
<reference evidence="2 3" key="1">
    <citation type="submission" date="2019-06" db="EMBL/GenBank/DDBJ databases">
        <title>Genomic Encyclopedia of Type Strains, Phase IV (KMG-V): Genome sequencing to study the core and pangenomes of soil and plant-associated prokaryotes.</title>
        <authorList>
            <person name="Whitman W."/>
        </authorList>
    </citation>
    <scope>NUCLEOTIDE SEQUENCE [LARGE SCALE GENOMIC DNA]</scope>
    <source>
        <strain evidence="2 3">BR 10355</strain>
    </source>
</reference>
<dbReference type="InterPro" id="IPR016181">
    <property type="entry name" value="Acyl_CoA_acyltransferase"/>
</dbReference>
<keyword evidence="2" id="KW-0808">Transferase</keyword>